<dbReference type="EMBL" id="OJIN01000104">
    <property type="protein sequence ID" value="SPD73695.1"/>
    <property type="molecule type" value="Genomic_DNA"/>
</dbReference>
<accession>A0A445MW61</accession>
<name>A0A445MW61_9BACT</name>
<dbReference type="GO" id="GO:0035438">
    <property type="term" value="F:cyclic-di-GMP binding"/>
    <property type="evidence" value="ECO:0007669"/>
    <property type="project" value="InterPro"/>
</dbReference>
<evidence type="ECO:0000259" key="1">
    <source>
        <dbReference type="Pfam" id="PF07238"/>
    </source>
</evidence>
<gene>
    <name evidence="2" type="ORF">PITCH_A1920034</name>
</gene>
<evidence type="ECO:0000313" key="2">
    <source>
        <dbReference type="EMBL" id="SPD73695.1"/>
    </source>
</evidence>
<reference evidence="2" key="1">
    <citation type="submission" date="2018-01" db="EMBL/GenBank/DDBJ databases">
        <authorList>
            <person name="Regsiter A."/>
            <person name="William W."/>
        </authorList>
    </citation>
    <scope>NUCLEOTIDE SEQUENCE</scope>
    <source>
        <strain evidence="2">TRIP AH-1</strain>
    </source>
</reference>
<dbReference type="InterPro" id="IPR009875">
    <property type="entry name" value="PilZ_domain"/>
</dbReference>
<dbReference type="Gene3D" id="2.40.10.220">
    <property type="entry name" value="predicted glycosyltransferase like domains"/>
    <property type="match status" value="1"/>
</dbReference>
<protein>
    <recommendedName>
        <fullName evidence="1">PilZ domain-containing protein</fullName>
    </recommendedName>
</protein>
<feature type="domain" description="PilZ" evidence="1">
    <location>
        <begin position="83"/>
        <end position="162"/>
    </location>
</feature>
<dbReference type="Pfam" id="PF07238">
    <property type="entry name" value="PilZ"/>
    <property type="match status" value="1"/>
</dbReference>
<proteinExistence type="predicted"/>
<dbReference type="AlphaFoldDB" id="A0A445MW61"/>
<sequence>MEKRQFFRVNDVIPLILQKMPPSTSALKARIIPGLLQSSFEPVLAEDDLQSDPHLLRMLTAIDAKLNLILARLSAQDSGLTNVENYQVNLSEGGICLTLPDAYAVGDILEIKMMLSSIPYSVLLVYGLVERVQKLTEEGFEVAVTFIEMEDDVREALSRHILQRQRGMLRNQLEYLYSPDNGEGKGENAS</sequence>
<organism evidence="2">
    <name type="scientific">uncultured Desulfobacterium sp</name>
    <dbReference type="NCBI Taxonomy" id="201089"/>
    <lineage>
        <taxon>Bacteria</taxon>
        <taxon>Pseudomonadati</taxon>
        <taxon>Thermodesulfobacteriota</taxon>
        <taxon>Desulfobacteria</taxon>
        <taxon>Desulfobacterales</taxon>
        <taxon>Desulfobacteriaceae</taxon>
        <taxon>Desulfobacterium</taxon>
        <taxon>environmental samples</taxon>
    </lineage>
</organism>